<keyword evidence="3" id="KW-1003">Cell membrane</keyword>
<dbReference type="STRING" id="690567.2518"/>
<name>A0A0E4C9M5_9FIRM</name>
<dbReference type="InterPro" id="IPR007353">
    <property type="entry name" value="DUF421"/>
</dbReference>
<sequence>MIVLNEGLVVLARSLIAFFSLLIFARVIGKQQISELTFFDYVLGITIGSIAASLSVDLSSRAWPHWIGLLTWTATVLILQLITLKSRLATNYLLGEPSVVIMDGQIMEEALRRIRYTASDILEQLRDKGIFDLKQVAFGVIETNGKLSVLLKPEFLPVTPQDMNLPTQPNGLGTELIYDGVIIEENLQKSKVDRKWLRKELNKNNIKHISDVFLAYLDGAGNLYLDLYKDQARRENNAGK</sequence>
<keyword evidence="5 7" id="KW-1133">Transmembrane helix</keyword>
<evidence type="ECO:0000256" key="6">
    <source>
        <dbReference type="ARBA" id="ARBA00023136"/>
    </source>
</evidence>
<dbReference type="PANTHER" id="PTHR34582:SF7">
    <property type="entry name" value="UPF0702 TRANSMEMBRANE PROTEIN YDFS"/>
    <property type="match status" value="1"/>
</dbReference>
<evidence type="ECO:0000256" key="1">
    <source>
        <dbReference type="ARBA" id="ARBA00004651"/>
    </source>
</evidence>
<evidence type="ECO:0000256" key="4">
    <source>
        <dbReference type="ARBA" id="ARBA00022692"/>
    </source>
</evidence>
<dbReference type="InterPro" id="IPR023090">
    <property type="entry name" value="UPF0702_alpha/beta_dom_sf"/>
</dbReference>
<organism evidence="10 11">
    <name type="scientific">Syntrophomonas zehnderi OL-4</name>
    <dbReference type="NCBI Taxonomy" id="690567"/>
    <lineage>
        <taxon>Bacteria</taxon>
        <taxon>Bacillati</taxon>
        <taxon>Bacillota</taxon>
        <taxon>Clostridia</taxon>
        <taxon>Eubacteriales</taxon>
        <taxon>Syntrophomonadaceae</taxon>
        <taxon>Syntrophomonas</taxon>
    </lineage>
</organism>
<comment type="subcellular location">
    <subcellularLocation>
        <location evidence="1">Cell membrane</location>
        <topology evidence="1">Multi-pass membrane protein</topology>
    </subcellularLocation>
</comment>
<evidence type="ECO:0000256" key="3">
    <source>
        <dbReference type="ARBA" id="ARBA00022475"/>
    </source>
</evidence>
<dbReference type="EMBL" id="CGIH01000049">
    <property type="protein sequence ID" value="CFY05852.1"/>
    <property type="molecule type" value="Genomic_DNA"/>
</dbReference>
<keyword evidence="11" id="KW-1185">Reference proteome</keyword>
<proteinExistence type="inferred from homology"/>
<evidence type="ECO:0000256" key="5">
    <source>
        <dbReference type="ARBA" id="ARBA00022989"/>
    </source>
</evidence>
<feature type="transmembrane region" description="Helical" evidence="7">
    <location>
        <begin position="6"/>
        <end position="25"/>
    </location>
</feature>
<feature type="transmembrane region" description="Helical" evidence="7">
    <location>
        <begin position="62"/>
        <end position="84"/>
    </location>
</feature>
<gene>
    <name evidence="10" type="ORF">2518</name>
</gene>
<evidence type="ECO:0000313" key="10">
    <source>
        <dbReference type="EMBL" id="CFY05852.1"/>
    </source>
</evidence>
<comment type="similarity">
    <text evidence="2">Belongs to the UPF0702 family.</text>
</comment>
<evidence type="ECO:0000259" key="9">
    <source>
        <dbReference type="Pfam" id="PF20730"/>
    </source>
</evidence>
<feature type="domain" description="YetF C-terminal" evidence="8">
    <location>
        <begin position="85"/>
        <end position="216"/>
    </location>
</feature>
<dbReference type="Gene3D" id="3.30.240.20">
    <property type="entry name" value="bsu07140 like domains"/>
    <property type="match status" value="2"/>
</dbReference>
<dbReference type="InterPro" id="IPR048454">
    <property type="entry name" value="YetF_N"/>
</dbReference>
<evidence type="ECO:0000259" key="8">
    <source>
        <dbReference type="Pfam" id="PF04239"/>
    </source>
</evidence>
<reference evidence="10 11" key="1">
    <citation type="submission" date="2015-03" db="EMBL/GenBank/DDBJ databases">
        <authorList>
            <person name="Murphy D."/>
        </authorList>
    </citation>
    <scope>NUCLEOTIDE SEQUENCE [LARGE SCALE GENOMIC DNA]</scope>
    <source>
        <strain evidence="10 11">OL-4</strain>
    </source>
</reference>
<dbReference type="Pfam" id="PF20730">
    <property type="entry name" value="YetF_N"/>
    <property type="match status" value="1"/>
</dbReference>
<accession>A0A0E4C9M5</accession>
<dbReference type="GO" id="GO:0005886">
    <property type="term" value="C:plasma membrane"/>
    <property type="evidence" value="ECO:0007669"/>
    <property type="project" value="UniProtKB-SubCell"/>
</dbReference>
<keyword evidence="4 7" id="KW-0812">Transmembrane</keyword>
<feature type="domain" description="YetF-like N-terminal transmembrane" evidence="9">
    <location>
        <begin position="12"/>
        <end position="82"/>
    </location>
</feature>
<evidence type="ECO:0000256" key="2">
    <source>
        <dbReference type="ARBA" id="ARBA00006448"/>
    </source>
</evidence>
<dbReference type="AlphaFoldDB" id="A0A0E4C9M5"/>
<evidence type="ECO:0000313" key="11">
    <source>
        <dbReference type="Proteomes" id="UP000045545"/>
    </source>
</evidence>
<dbReference type="PANTHER" id="PTHR34582">
    <property type="entry name" value="UPF0702 TRANSMEMBRANE PROTEIN YCAP"/>
    <property type="match status" value="1"/>
</dbReference>
<dbReference type="Pfam" id="PF04239">
    <property type="entry name" value="DUF421"/>
    <property type="match status" value="1"/>
</dbReference>
<evidence type="ECO:0000256" key="7">
    <source>
        <dbReference type="SAM" id="Phobius"/>
    </source>
</evidence>
<protein>
    <submittedName>
        <fullName evidence="10">Uncharacterized domain UPF0702, alpha/beta domain</fullName>
    </submittedName>
</protein>
<dbReference type="Proteomes" id="UP000045545">
    <property type="component" value="Unassembled WGS sequence"/>
</dbReference>
<keyword evidence="6 7" id="KW-0472">Membrane</keyword>
<feature type="transmembrane region" description="Helical" evidence="7">
    <location>
        <begin position="37"/>
        <end position="56"/>
    </location>
</feature>